<organism evidence="10 11">
    <name type="scientific">Tindallia magadiensis</name>
    <dbReference type="NCBI Taxonomy" id="69895"/>
    <lineage>
        <taxon>Bacteria</taxon>
        <taxon>Bacillati</taxon>
        <taxon>Bacillota</taxon>
        <taxon>Clostridia</taxon>
        <taxon>Peptostreptococcales</taxon>
        <taxon>Tindalliaceae</taxon>
        <taxon>Tindallia</taxon>
    </lineage>
</organism>
<dbReference type="SUPFAM" id="SSF52172">
    <property type="entry name" value="CheY-like"/>
    <property type="match status" value="1"/>
</dbReference>
<comment type="function">
    <text evidence="6">May play the central regulatory role in sporulation. It may be an element of the effector pathway responsible for the activation of sporulation genes in response to nutritional stress. Spo0A may act in concert with spo0H (a sigma factor) to control the expression of some genes that are critical to the sporulation process.</text>
</comment>
<name>A0A1I3B5V0_9FIRM</name>
<dbReference type="Pfam" id="PF25601">
    <property type="entry name" value="AAA_lid_14"/>
    <property type="match status" value="1"/>
</dbReference>
<accession>A0A1I3B5V0</accession>
<reference evidence="11" key="1">
    <citation type="submission" date="2016-10" db="EMBL/GenBank/DDBJ databases">
        <authorList>
            <person name="Varghese N."/>
            <person name="Submissions S."/>
        </authorList>
    </citation>
    <scope>NUCLEOTIDE SEQUENCE [LARGE SCALE GENOMIC DNA]</scope>
    <source>
        <strain evidence="11">Z-7934</strain>
    </source>
</reference>
<dbReference type="InterPro" id="IPR003593">
    <property type="entry name" value="AAA+_ATPase"/>
</dbReference>
<evidence type="ECO:0000256" key="4">
    <source>
        <dbReference type="ARBA" id="ARBA00023015"/>
    </source>
</evidence>
<sequence length="453" mass="52115">MLRKVLIIDDEASICNSLKFYFEDEYQVQTATNIFDAELILKEQKMDVILLDLKFGDIDGIDLLINIKEIQKESIVIMMTAHGSIQSSIDAMKAGAYDYVMKPLDMDKIRFMVKKAIDYKKLNEKVTFLEKEVLKQYGVHGIIGKSKKMQNVFHLVDKIKDSHINVLIQSDSGTGKEMVAKAIHFQGVRCNNRFEAINCGAIPENLIESELFGHEKGSFTGAEYRKKGRFELADKGTLFLDEIGEMNLNTQVKLLRVLEEKEVQPIGAEQGKKVDVRIIAATNKDLEKEVAKGCFREDLYFRLNVVTIKIPSLNERKEDIPLLIDHFIKESNDKKIEGITAEALNILESHHYKGNVRELMNIIERAIALTDHHYIQAKDLPEELLRKHKKEWTYAKDSRVIPIKIGTKLRDIEEMVILETLNMMDHNKAKTSKVLGISERSLRYKIKEYQEKK</sequence>
<keyword evidence="2" id="KW-0547">Nucleotide-binding</keyword>
<evidence type="ECO:0000259" key="8">
    <source>
        <dbReference type="PROSITE" id="PS50045"/>
    </source>
</evidence>
<feature type="domain" description="Response regulatory" evidence="9">
    <location>
        <begin position="4"/>
        <end position="117"/>
    </location>
</feature>
<evidence type="ECO:0000256" key="6">
    <source>
        <dbReference type="ARBA" id="ARBA00024867"/>
    </source>
</evidence>
<dbReference type="InterPro" id="IPR025943">
    <property type="entry name" value="Sigma_54_int_dom_ATP-bd_2"/>
</dbReference>
<dbReference type="InterPro" id="IPR002078">
    <property type="entry name" value="Sigma_54_int"/>
</dbReference>
<dbReference type="PROSITE" id="PS00676">
    <property type="entry name" value="SIGMA54_INTERACT_2"/>
    <property type="match status" value="1"/>
</dbReference>
<keyword evidence="11" id="KW-1185">Reference proteome</keyword>
<dbReference type="InterPro" id="IPR027417">
    <property type="entry name" value="P-loop_NTPase"/>
</dbReference>
<dbReference type="InterPro" id="IPR009057">
    <property type="entry name" value="Homeodomain-like_sf"/>
</dbReference>
<feature type="domain" description="Sigma-54 factor interaction" evidence="8">
    <location>
        <begin position="142"/>
        <end position="368"/>
    </location>
</feature>
<dbReference type="InterPro" id="IPR002197">
    <property type="entry name" value="HTH_Fis"/>
</dbReference>
<dbReference type="RefSeq" id="WP_242939309.1">
    <property type="nucleotide sequence ID" value="NZ_FOQA01000001.1"/>
</dbReference>
<evidence type="ECO:0000256" key="7">
    <source>
        <dbReference type="PROSITE-ProRule" id="PRU00169"/>
    </source>
</evidence>
<dbReference type="Gene3D" id="3.40.50.2300">
    <property type="match status" value="1"/>
</dbReference>
<dbReference type="CDD" id="cd00009">
    <property type="entry name" value="AAA"/>
    <property type="match status" value="1"/>
</dbReference>
<dbReference type="EMBL" id="FOQA01000001">
    <property type="protein sequence ID" value="SFH57654.1"/>
    <property type="molecule type" value="Genomic_DNA"/>
</dbReference>
<dbReference type="GO" id="GO:0000160">
    <property type="term" value="P:phosphorelay signal transduction system"/>
    <property type="evidence" value="ECO:0007669"/>
    <property type="project" value="InterPro"/>
</dbReference>
<dbReference type="InterPro" id="IPR058031">
    <property type="entry name" value="AAA_lid_NorR"/>
</dbReference>
<dbReference type="GO" id="GO:0043565">
    <property type="term" value="F:sequence-specific DNA binding"/>
    <property type="evidence" value="ECO:0007669"/>
    <property type="project" value="InterPro"/>
</dbReference>
<keyword evidence="7" id="KW-0597">Phosphoprotein</keyword>
<dbReference type="Proteomes" id="UP000199287">
    <property type="component" value="Unassembled WGS sequence"/>
</dbReference>
<dbReference type="Gene3D" id="3.40.50.300">
    <property type="entry name" value="P-loop containing nucleotide triphosphate hydrolases"/>
    <property type="match status" value="1"/>
</dbReference>
<dbReference type="GO" id="GO:0006355">
    <property type="term" value="P:regulation of DNA-templated transcription"/>
    <property type="evidence" value="ECO:0007669"/>
    <property type="project" value="InterPro"/>
</dbReference>
<dbReference type="SUPFAM" id="SSF52540">
    <property type="entry name" value="P-loop containing nucleoside triphosphate hydrolases"/>
    <property type="match status" value="1"/>
</dbReference>
<dbReference type="AlphaFoldDB" id="A0A1I3B5V0"/>
<dbReference type="FunFam" id="3.40.50.300:FF:000006">
    <property type="entry name" value="DNA-binding transcriptional regulator NtrC"/>
    <property type="match status" value="1"/>
</dbReference>
<keyword evidence="5" id="KW-0804">Transcription</keyword>
<evidence type="ECO:0000256" key="3">
    <source>
        <dbReference type="ARBA" id="ARBA00022840"/>
    </source>
</evidence>
<keyword evidence="3" id="KW-0067">ATP-binding</keyword>
<keyword evidence="10" id="KW-0238">DNA-binding</keyword>
<keyword evidence="4" id="KW-0805">Transcription regulation</keyword>
<dbReference type="InterPro" id="IPR011006">
    <property type="entry name" value="CheY-like_superfamily"/>
</dbReference>
<dbReference type="Gene3D" id="1.10.10.60">
    <property type="entry name" value="Homeodomain-like"/>
    <property type="match status" value="1"/>
</dbReference>
<dbReference type="Pfam" id="PF02954">
    <property type="entry name" value="HTH_8"/>
    <property type="match status" value="1"/>
</dbReference>
<dbReference type="Gene3D" id="1.10.8.60">
    <property type="match status" value="1"/>
</dbReference>
<evidence type="ECO:0000256" key="1">
    <source>
        <dbReference type="ARBA" id="ARBA00018672"/>
    </source>
</evidence>
<protein>
    <recommendedName>
        <fullName evidence="1">Stage 0 sporulation protein A homolog</fullName>
    </recommendedName>
</protein>
<evidence type="ECO:0000313" key="11">
    <source>
        <dbReference type="Proteomes" id="UP000199287"/>
    </source>
</evidence>
<dbReference type="Pfam" id="PF00072">
    <property type="entry name" value="Response_reg"/>
    <property type="match status" value="1"/>
</dbReference>
<dbReference type="SMART" id="SM00382">
    <property type="entry name" value="AAA"/>
    <property type="match status" value="1"/>
</dbReference>
<dbReference type="PROSITE" id="PS50045">
    <property type="entry name" value="SIGMA54_INTERACT_4"/>
    <property type="match status" value="1"/>
</dbReference>
<dbReference type="Pfam" id="PF00158">
    <property type="entry name" value="Sigma54_activat"/>
    <property type="match status" value="1"/>
</dbReference>
<evidence type="ECO:0000313" key="10">
    <source>
        <dbReference type="EMBL" id="SFH57654.1"/>
    </source>
</evidence>
<dbReference type="InterPro" id="IPR001789">
    <property type="entry name" value="Sig_transdc_resp-reg_receiver"/>
</dbReference>
<evidence type="ECO:0000256" key="2">
    <source>
        <dbReference type="ARBA" id="ARBA00022741"/>
    </source>
</evidence>
<dbReference type="GO" id="GO:0005524">
    <property type="term" value="F:ATP binding"/>
    <property type="evidence" value="ECO:0007669"/>
    <property type="project" value="UniProtKB-KW"/>
</dbReference>
<dbReference type="SMART" id="SM00448">
    <property type="entry name" value="REC"/>
    <property type="match status" value="1"/>
</dbReference>
<evidence type="ECO:0000259" key="9">
    <source>
        <dbReference type="PROSITE" id="PS50110"/>
    </source>
</evidence>
<dbReference type="PROSITE" id="PS50110">
    <property type="entry name" value="RESPONSE_REGULATORY"/>
    <property type="match status" value="1"/>
</dbReference>
<evidence type="ECO:0000256" key="5">
    <source>
        <dbReference type="ARBA" id="ARBA00023163"/>
    </source>
</evidence>
<dbReference type="SUPFAM" id="SSF46689">
    <property type="entry name" value="Homeodomain-like"/>
    <property type="match status" value="1"/>
</dbReference>
<proteinExistence type="predicted"/>
<dbReference type="PANTHER" id="PTHR32071">
    <property type="entry name" value="TRANSCRIPTIONAL REGULATORY PROTEIN"/>
    <property type="match status" value="1"/>
</dbReference>
<dbReference type="STRING" id="69895.SAMN05192551_101607"/>
<feature type="modified residue" description="4-aspartylphosphate" evidence="7">
    <location>
        <position position="52"/>
    </location>
</feature>
<gene>
    <name evidence="10" type="ORF">SAMN05192551_101607</name>
</gene>